<reference evidence="3" key="1">
    <citation type="journal article" date="2020" name="Stud. Mycol.">
        <title>101 Dothideomycetes genomes: a test case for predicting lifestyles and emergence of pathogens.</title>
        <authorList>
            <person name="Haridas S."/>
            <person name="Albert R."/>
            <person name="Binder M."/>
            <person name="Bloem J."/>
            <person name="Labutti K."/>
            <person name="Salamov A."/>
            <person name="Andreopoulos B."/>
            <person name="Baker S."/>
            <person name="Barry K."/>
            <person name="Bills G."/>
            <person name="Bluhm B."/>
            <person name="Cannon C."/>
            <person name="Castanera R."/>
            <person name="Culley D."/>
            <person name="Daum C."/>
            <person name="Ezra D."/>
            <person name="Gonzalez J."/>
            <person name="Henrissat B."/>
            <person name="Kuo A."/>
            <person name="Liang C."/>
            <person name="Lipzen A."/>
            <person name="Lutzoni F."/>
            <person name="Magnuson J."/>
            <person name="Mondo S."/>
            <person name="Nolan M."/>
            <person name="Ohm R."/>
            <person name="Pangilinan J."/>
            <person name="Park H.-J."/>
            <person name="Ramirez L."/>
            <person name="Alfaro M."/>
            <person name="Sun H."/>
            <person name="Tritt A."/>
            <person name="Yoshinaga Y."/>
            <person name="Zwiers L.-H."/>
            <person name="Turgeon B."/>
            <person name="Goodwin S."/>
            <person name="Spatafora J."/>
            <person name="Crous P."/>
            <person name="Grigoriev I."/>
        </authorList>
    </citation>
    <scope>NUCLEOTIDE SEQUENCE</scope>
    <source>
        <strain evidence="3">CBS 175.79</strain>
    </source>
</reference>
<name>A0A6A5Y4U8_9PLEO</name>
<proteinExistence type="predicted"/>
<keyword evidence="1" id="KW-0812">Transmembrane</keyword>
<feature type="chain" id="PRO_5025559233" evidence="2">
    <location>
        <begin position="27"/>
        <end position="131"/>
    </location>
</feature>
<protein>
    <submittedName>
        <fullName evidence="3">Uncharacterized protein</fullName>
    </submittedName>
</protein>
<gene>
    <name evidence="3" type="ORF">BU24DRAFT_121688</name>
</gene>
<evidence type="ECO:0000313" key="4">
    <source>
        <dbReference type="Proteomes" id="UP000799778"/>
    </source>
</evidence>
<accession>A0A6A5Y4U8</accession>
<keyword evidence="1" id="KW-0472">Membrane</keyword>
<evidence type="ECO:0000256" key="2">
    <source>
        <dbReference type="SAM" id="SignalP"/>
    </source>
</evidence>
<organism evidence="3 4">
    <name type="scientific">Aaosphaeria arxii CBS 175.79</name>
    <dbReference type="NCBI Taxonomy" id="1450172"/>
    <lineage>
        <taxon>Eukaryota</taxon>
        <taxon>Fungi</taxon>
        <taxon>Dikarya</taxon>
        <taxon>Ascomycota</taxon>
        <taxon>Pezizomycotina</taxon>
        <taxon>Dothideomycetes</taxon>
        <taxon>Pleosporomycetidae</taxon>
        <taxon>Pleosporales</taxon>
        <taxon>Pleosporales incertae sedis</taxon>
        <taxon>Aaosphaeria</taxon>
    </lineage>
</organism>
<keyword evidence="4" id="KW-1185">Reference proteome</keyword>
<keyword evidence="2" id="KW-0732">Signal</keyword>
<keyword evidence="1" id="KW-1133">Transmembrane helix</keyword>
<dbReference type="RefSeq" id="XP_033387883.1">
    <property type="nucleotide sequence ID" value="XM_033520904.1"/>
</dbReference>
<dbReference type="EMBL" id="ML978067">
    <property type="protein sequence ID" value="KAF2019544.1"/>
    <property type="molecule type" value="Genomic_DNA"/>
</dbReference>
<feature type="signal peptide" evidence="2">
    <location>
        <begin position="1"/>
        <end position="26"/>
    </location>
</feature>
<feature type="transmembrane region" description="Helical" evidence="1">
    <location>
        <begin position="50"/>
        <end position="67"/>
    </location>
</feature>
<dbReference type="GeneID" id="54278301"/>
<dbReference type="Proteomes" id="UP000799778">
    <property type="component" value="Unassembled WGS sequence"/>
</dbReference>
<sequence length="131" mass="14679">MLRLITKSVMNAFLVLASFLVRLTNCHPHPITTPSPEPNKPETSNQFIEIAALLVALATLLVAIYSVQQQSKSERWQSYFNPSPVISQSGPTVLRRTTFASEFYYSSPSETYSQGYRLRPMPTRRGIAAVT</sequence>
<evidence type="ECO:0000313" key="3">
    <source>
        <dbReference type="EMBL" id="KAF2019544.1"/>
    </source>
</evidence>
<dbReference type="AlphaFoldDB" id="A0A6A5Y4U8"/>
<evidence type="ECO:0000256" key="1">
    <source>
        <dbReference type="SAM" id="Phobius"/>
    </source>
</evidence>